<keyword evidence="3 4" id="KW-0472">Membrane</keyword>
<evidence type="ECO:0000256" key="3">
    <source>
        <dbReference type="ARBA" id="ARBA00023136"/>
    </source>
</evidence>
<evidence type="ECO:0000256" key="4">
    <source>
        <dbReference type="SAM" id="Phobius"/>
    </source>
</evidence>
<accession>A0AAV3PZZ4</accession>
<gene>
    <name evidence="5" type="ORF">LIER_14674</name>
</gene>
<feature type="transmembrane region" description="Helical" evidence="4">
    <location>
        <begin position="90"/>
        <end position="110"/>
    </location>
</feature>
<feature type="transmembrane region" description="Helical" evidence="4">
    <location>
        <begin position="58"/>
        <end position="78"/>
    </location>
</feature>
<evidence type="ECO:0000313" key="5">
    <source>
        <dbReference type="EMBL" id="GAA0157399.1"/>
    </source>
</evidence>
<proteinExistence type="predicted"/>
<dbReference type="InterPro" id="IPR030184">
    <property type="entry name" value="WAT1-related"/>
</dbReference>
<dbReference type="GO" id="GO:0022857">
    <property type="term" value="F:transmembrane transporter activity"/>
    <property type="evidence" value="ECO:0007669"/>
    <property type="project" value="InterPro"/>
</dbReference>
<name>A0AAV3PZZ4_LITER</name>
<evidence type="ECO:0000256" key="1">
    <source>
        <dbReference type="ARBA" id="ARBA00022692"/>
    </source>
</evidence>
<dbReference type="PANTHER" id="PTHR31218">
    <property type="entry name" value="WAT1-RELATED PROTEIN"/>
    <property type="match status" value="1"/>
</dbReference>
<protein>
    <recommendedName>
        <fullName evidence="7">WAT1-related protein</fullName>
    </recommendedName>
</protein>
<keyword evidence="2 4" id="KW-1133">Transmembrane helix</keyword>
<dbReference type="EMBL" id="BAABME010003095">
    <property type="protein sequence ID" value="GAA0157399.1"/>
    <property type="molecule type" value="Genomic_DNA"/>
</dbReference>
<dbReference type="GO" id="GO:0016020">
    <property type="term" value="C:membrane"/>
    <property type="evidence" value="ECO:0007669"/>
    <property type="project" value="InterPro"/>
</dbReference>
<dbReference type="AlphaFoldDB" id="A0AAV3PZZ4"/>
<dbReference type="Proteomes" id="UP001454036">
    <property type="component" value="Unassembled WGS sequence"/>
</dbReference>
<feature type="transmembrane region" description="Helical" evidence="4">
    <location>
        <begin position="12"/>
        <end position="31"/>
    </location>
</feature>
<comment type="caution">
    <text evidence="5">The sequence shown here is derived from an EMBL/GenBank/DDBJ whole genome shotgun (WGS) entry which is preliminary data.</text>
</comment>
<keyword evidence="1 4" id="KW-0812">Transmembrane</keyword>
<organism evidence="5 6">
    <name type="scientific">Lithospermum erythrorhizon</name>
    <name type="common">Purple gromwell</name>
    <name type="synonym">Lithospermum officinale var. erythrorhizon</name>
    <dbReference type="NCBI Taxonomy" id="34254"/>
    <lineage>
        <taxon>Eukaryota</taxon>
        <taxon>Viridiplantae</taxon>
        <taxon>Streptophyta</taxon>
        <taxon>Embryophyta</taxon>
        <taxon>Tracheophyta</taxon>
        <taxon>Spermatophyta</taxon>
        <taxon>Magnoliopsida</taxon>
        <taxon>eudicotyledons</taxon>
        <taxon>Gunneridae</taxon>
        <taxon>Pentapetalae</taxon>
        <taxon>asterids</taxon>
        <taxon>lamiids</taxon>
        <taxon>Boraginales</taxon>
        <taxon>Boraginaceae</taxon>
        <taxon>Boraginoideae</taxon>
        <taxon>Lithospermeae</taxon>
        <taxon>Lithospermum</taxon>
    </lineage>
</organism>
<evidence type="ECO:0008006" key="7">
    <source>
        <dbReference type="Google" id="ProtNLM"/>
    </source>
</evidence>
<evidence type="ECO:0000313" key="6">
    <source>
        <dbReference type="Proteomes" id="UP001454036"/>
    </source>
</evidence>
<evidence type="ECO:0000256" key="2">
    <source>
        <dbReference type="ARBA" id="ARBA00022989"/>
    </source>
</evidence>
<reference evidence="5 6" key="1">
    <citation type="submission" date="2024-01" db="EMBL/GenBank/DDBJ databases">
        <title>The complete chloroplast genome sequence of Lithospermum erythrorhizon: insights into the phylogenetic relationship among Boraginaceae species and the maternal lineages of purple gromwells.</title>
        <authorList>
            <person name="Okada T."/>
            <person name="Watanabe K."/>
        </authorList>
    </citation>
    <scope>NUCLEOTIDE SEQUENCE [LARGE SCALE GENOMIC DNA]</scope>
</reference>
<keyword evidence="6" id="KW-1185">Reference proteome</keyword>
<sequence>MERLSIDKWYGWAKMIGCTICLSGAMVFSFYKGPAMYHIGKESISTHNSSTRHDQEDWVKGLLFTLGSIITWSLWIIFQGPIQKEYSPKLRLTALQCFFSSIASSIWVFSEYRSFSVFKLSWDVNLIAVVYCVSNQPTIVSTLVSSPHKN</sequence>